<keyword evidence="1" id="KW-0805">Transcription regulation</keyword>
<dbReference type="SUPFAM" id="SSF46689">
    <property type="entry name" value="Homeodomain-like"/>
    <property type="match status" value="2"/>
</dbReference>
<dbReference type="SMART" id="SM00342">
    <property type="entry name" value="HTH_ARAC"/>
    <property type="match status" value="1"/>
</dbReference>
<name>A0A5N8X8M5_9ACTN</name>
<dbReference type="AlphaFoldDB" id="A0A5N8X8M5"/>
<dbReference type="InterPro" id="IPR032783">
    <property type="entry name" value="AraC_lig"/>
</dbReference>
<dbReference type="InterPro" id="IPR050204">
    <property type="entry name" value="AraC_XylS_family_regulators"/>
</dbReference>
<dbReference type="PROSITE" id="PS01124">
    <property type="entry name" value="HTH_ARAC_FAMILY_2"/>
    <property type="match status" value="1"/>
</dbReference>
<dbReference type="InterPro" id="IPR009057">
    <property type="entry name" value="Homeodomain-like_sf"/>
</dbReference>
<evidence type="ECO:0000256" key="1">
    <source>
        <dbReference type="ARBA" id="ARBA00023015"/>
    </source>
</evidence>
<sequence>MTGCRCNRPNRPTISGGGSRLLMATRRTYGGAAPVSAIDNVDVLASLLDIHRLRTVVAGRVDLTPPWRVDAKPTGLLAILVQSAGHSHLVPRDHGGEPVVLGPGDLVVYLRDAGGYLHDGSNPATPTWQFKLPPEVTAAPAPLRLAQGEPVTSFVCCMMQWGDAPRAPLLDSLPPLIHISAQEAAMSSQIGRVADMMVAESATPGPAGTRLISRLAEALLILVLREQAHDLSGRPGLRALSDPLVAPAIKAMHADPGSPWSVASLAATCGLSRSAFAARFTDVVGQTPLSYLSDWRMATATKLLGTTDTTVDLIAEAVGYRSEAAFRRAFGAALNCTPREYRSRRRQEDRVPPG</sequence>
<evidence type="ECO:0000259" key="4">
    <source>
        <dbReference type="PROSITE" id="PS01124"/>
    </source>
</evidence>
<evidence type="ECO:0000256" key="3">
    <source>
        <dbReference type="ARBA" id="ARBA00023163"/>
    </source>
</evidence>
<dbReference type="GO" id="GO:0043565">
    <property type="term" value="F:sequence-specific DNA binding"/>
    <property type="evidence" value="ECO:0007669"/>
    <property type="project" value="InterPro"/>
</dbReference>
<dbReference type="PANTHER" id="PTHR46796">
    <property type="entry name" value="HTH-TYPE TRANSCRIPTIONAL ACTIVATOR RHAS-RELATED"/>
    <property type="match status" value="1"/>
</dbReference>
<dbReference type="Pfam" id="PF12833">
    <property type="entry name" value="HTH_18"/>
    <property type="match status" value="1"/>
</dbReference>
<dbReference type="InterPro" id="IPR018060">
    <property type="entry name" value="HTH_AraC"/>
</dbReference>
<dbReference type="GO" id="GO:0003700">
    <property type="term" value="F:DNA-binding transcription factor activity"/>
    <property type="evidence" value="ECO:0007669"/>
    <property type="project" value="InterPro"/>
</dbReference>
<gene>
    <name evidence="5" type="ORF">FNH08_00365</name>
</gene>
<dbReference type="Pfam" id="PF12852">
    <property type="entry name" value="Cupin_6"/>
    <property type="match status" value="1"/>
</dbReference>
<proteinExistence type="predicted"/>
<dbReference type="OrthoDB" id="241790at2"/>
<comment type="caution">
    <text evidence="5">The sequence shown here is derived from an EMBL/GenBank/DDBJ whole genome shotgun (WGS) entry which is preliminary data.</text>
</comment>
<accession>A0A5N8X8M5</accession>
<protein>
    <submittedName>
        <fullName evidence="5">AraC family transcriptional regulator</fullName>
    </submittedName>
</protein>
<dbReference type="Gene3D" id="1.10.10.60">
    <property type="entry name" value="Homeodomain-like"/>
    <property type="match status" value="2"/>
</dbReference>
<dbReference type="PANTHER" id="PTHR46796:SF7">
    <property type="entry name" value="ARAC FAMILY TRANSCRIPTIONAL REGULATOR"/>
    <property type="match status" value="1"/>
</dbReference>
<evidence type="ECO:0000313" key="6">
    <source>
        <dbReference type="Proteomes" id="UP000400924"/>
    </source>
</evidence>
<reference evidence="5 6" key="1">
    <citation type="submission" date="2019-07" db="EMBL/GenBank/DDBJ databases">
        <title>New species of Amycolatopsis and Streptomyces.</title>
        <authorList>
            <person name="Duangmal K."/>
            <person name="Teo W.F.A."/>
            <person name="Lipun K."/>
        </authorList>
    </citation>
    <scope>NUCLEOTIDE SEQUENCE [LARGE SCALE GENOMIC DNA]</scope>
    <source>
        <strain evidence="5 6">NBRC 106415</strain>
    </source>
</reference>
<evidence type="ECO:0000313" key="5">
    <source>
        <dbReference type="EMBL" id="MPY55697.1"/>
    </source>
</evidence>
<keyword evidence="2" id="KW-0238">DNA-binding</keyword>
<dbReference type="Proteomes" id="UP000400924">
    <property type="component" value="Unassembled WGS sequence"/>
</dbReference>
<dbReference type="EMBL" id="VJZC01000001">
    <property type="protein sequence ID" value="MPY55697.1"/>
    <property type="molecule type" value="Genomic_DNA"/>
</dbReference>
<keyword evidence="3" id="KW-0804">Transcription</keyword>
<keyword evidence="6" id="KW-1185">Reference proteome</keyword>
<feature type="domain" description="HTH araC/xylS-type" evidence="4">
    <location>
        <begin position="246"/>
        <end position="344"/>
    </location>
</feature>
<organism evidence="5 6">
    <name type="scientific">Streptomyces spongiae</name>
    <dbReference type="NCBI Taxonomy" id="565072"/>
    <lineage>
        <taxon>Bacteria</taxon>
        <taxon>Bacillati</taxon>
        <taxon>Actinomycetota</taxon>
        <taxon>Actinomycetes</taxon>
        <taxon>Kitasatosporales</taxon>
        <taxon>Streptomycetaceae</taxon>
        <taxon>Streptomyces</taxon>
    </lineage>
</organism>
<evidence type="ECO:0000256" key="2">
    <source>
        <dbReference type="ARBA" id="ARBA00023125"/>
    </source>
</evidence>